<proteinExistence type="predicted"/>
<reference evidence="2" key="1">
    <citation type="journal article" date="2022" name="bioRxiv">
        <title>Sequencing and chromosome-scale assembly of the giantPleurodeles waltlgenome.</title>
        <authorList>
            <person name="Brown T."/>
            <person name="Elewa A."/>
            <person name="Iarovenko S."/>
            <person name="Subramanian E."/>
            <person name="Araus A.J."/>
            <person name="Petzold A."/>
            <person name="Susuki M."/>
            <person name="Suzuki K.-i.T."/>
            <person name="Hayashi T."/>
            <person name="Toyoda A."/>
            <person name="Oliveira C."/>
            <person name="Osipova E."/>
            <person name="Leigh N.D."/>
            <person name="Simon A."/>
            <person name="Yun M.H."/>
        </authorList>
    </citation>
    <scope>NUCLEOTIDE SEQUENCE</scope>
    <source>
        <strain evidence="2">20211129_DDA</strain>
        <tissue evidence="2">Liver</tissue>
    </source>
</reference>
<feature type="compositionally biased region" description="Basic and acidic residues" evidence="1">
    <location>
        <begin position="199"/>
        <end position="209"/>
    </location>
</feature>
<evidence type="ECO:0000256" key="1">
    <source>
        <dbReference type="SAM" id="MobiDB-lite"/>
    </source>
</evidence>
<sequence>MSGGADGMEMECELDYEDEGEELEEGVILHWQQHVPEYTKKQAPPDGRSTQGCRDLGQVTSREPVVSGCRRIALWLLESAGPWLSYVAHKRGAGLEEAGSRGEGPPERKKTDEVGPGPCGTHKGWSERRKPHTPRRSASAAHGGVIPEYQSSGEDETEWPGPRRGGEMSTGCNDTPLASVRGEARPGQILRQLRPSGLLKEELSGGHSR</sequence>
<feature type="compositionally biased region" description="Basic and acidic residues" evidence="1">
    <location>
        <begin position="98"/>
        <end position="113"/>
    </location>
</feature>
<dbReference type="AlphaFoldDB" id="A0AAV7VLA3"/>
<feature type="region of interest" description="Disordered" evidence="1">
    <location>
        <begin position="96"/>
        <end position="209"/>
    </location>
</feature>
<keyword evidence="3" id="KW-1185">Reference proteome</keyword>
<comment type="caution">
    <text evidence="2">The sequence shown here is derived from an EMBL/GenBank/DDBJ whole genome shotgun (WGS) entry which is preliminary data.</text>
</comment>
<accession>A0AAV7VLA3</accession>
<protein>
    <submittedName>
        <fullName evidence="2">Uncharacterized protein</fullName>
    </submittedName>
</protein>
<evidence type="ECO:0000313" key="2">
    <source>
        <dbReference type="EMBL" id="KAJ1202087.1"/>
    </source>
</evidence>
<evidence type="ECO:0000313" key="3">
    <source>
        <dbReference type="Proteomes" id="UP001066276"/>
    </source>
</evidence>
<gene>
    <name evidence="2" type="ORF">NDU88_005889</name>
</gene>
<dbReference type="EMBL" id="JANPWB010000003">
    <property type="protein sequence ID" value="KAJ1202087.1"/>
    <property type="molecule type" value="Genomic_DNA"/>
</dbReference>
<organism evidence="2 3">
    <name type="scientific">Pleurodeles waltl</name>
    <name type="common">Iberian ribbed newt</name>
    <dbReference type="NCBI Taxonomy" id="8319"/>
    <lineage>
        <taxon>Eukaryota</taxon>
        <taxon>Metazoa</taxon>
        <taxon>Chordata</taxon>
        <taxon>Craniata</taxon>
        <taxon>Vertebrata</taxon>
        <taxon>Euteleostomi</taxon>
        <taxon>Amphibia</taxon>
        <taxon>Batrachia</taxon>
        <taxon>Caudata</taxon>
        <taxon>Salamandroidea</taxon>
        <taxon>Salamandridae</taxon>
        <taxon>Pleurodelinae</taxon>
        <taxon>Pleurodeles</taxon>
    </lineage>
</organism>
<dbReference type="Proteomes" id="UP001066276">
    <property type="component" value="Chromosome 2_1"/>
</dbReference>
<name>A0AAV7VLA3_PLEWA</name>